<protein>
    <submittedName>
        <fullName evidence="5">Aste57867_25298 protein</fullName>
    </submittedName>
</protein>
<dbReference type="Proteomes" id="UP000332933">
    <property type="component" value="Unassembled WGS sequence"/>
</dbReference>
<dbReference type="GO" id="GO:0006897">
    <property type="term" value="P:endocytosis"/>
    <property type="evidence" value="ECO:0007669"/>
    <property type="project" value="InterPro"/>
</dbReference>
<dbReference type="GO" id="GO:0005737">
    <property type="term" value="C:cytoplasm"/>
    <property type="evidence" value="ECO:0007669"/>
    <property type="project" value="UniProtKB-SubCell"/>
</dbReference>
<feature type="compositionally biased region" description="Low complexity" evidence="3">
    <location>
        <begin position="386"/>
        <end position="424"/>
    </location>
</feature>
<dbReference type="OrthoDB" id="167114at2759"/>
<dbReference type="SUPFAM" id="SSF103657">
    <property type="entry name" value="BAR/IMD domain-like"/>
    <property type="match status" value="1"/>
</dbReference>
<reference evidence="5 6" key="1">
    <citation type="submission" date="2019-03" db="EMBL/GenBank/DDBJ databases">
        <authorList>
            <person name="Gaulin E."/>
            <person name="Dumas B."/>
        </authorList>
    </citation>
    <scope>NUCLEOTIDE SEQUENCE [LARGE SCALE GENOMIC DNA]</scope>
    <source>
        <strain evidence="5">CBS 568.67</strain>
    </source>
</reference>
<dbReference type="GO" id="GO:0051666">
    <property type="term" value="P:actin cortical patch localization"/>
    <property type="evidence" value="ECO:0007669"/>
    <property type="project" value="InterPro"/>
</dbReference>
<feature type="region of interest" description="Disordered" evidence="3">
    <location>
        <begin position="331"/>
        <end position="440"/>
    </location>
</feature>
<keyword evidence="6" id="KW-1185">Reference proteome</keyword>
<dbReference type="EMBL" id="CAADRA010007544">
    <property type="protein sequence ID" value="VFU01923.1"/>
    <property type="molecule type" value="Genomic_DNA"/>
</dbReference>
<evidence type="ECO:0000313" key="6">
    <source>
        <dbReference type="Proteomes" id="UP000332933"/>
    </source>
</evidence>
<evidence type="ECO:0000256" key="3">
    <source>
        <dbReference type="SAM" id="MobiDB-lite"/>
    </source>
</evidence>
<evidence type="ECO:0000256" key="2">
    <source>
        <dbReference type="ARBA" id="ARBA00022490"/>
    </source>
</evidence>
<evidence type="ECO:0000313" key="4">
    <source>
        <dbReference type="EMBL" id="KAF0682591.1"/>
    </source>
</evidence>
<dbReference type="CDD" id="cd07307">
    <property type="entry name" value="BAR"/>
    <property type="match status" value="1"/>
</dbReference>
<dbReference type="Gene3D" id="1.20.1270.60">
    <property type="entry name" value="Arfaptin homology (AH) domain/BAR domain"/>
    <property type="match status" value="1"/>
</dbReference>
<accession>A0A485LSR0</accession>
<comment type="subcellular location">
    <subcellularLocation>
        <location evidence="1">Cytoplasm</location>
    </subcellularLocation>
</comment>
<evidence type="ECO:0000313" key="5">
    <source>
        <dbReference type="EMBL" id="VFU01923.1"/>
    </source>
</evidence>
<dbReference type="InterPro" id="IPR027267">
    <property type="entry name" value="AH/BAR_dom_sf"/>
</dbReference>
<proteinExistence type="predicted"/>
<sequence>MSSIRVRATNKLLTKLGATKPSKNTQFDVAFQGFEQLQSGIVNLDNALKGYIMSLRGFHAASNVLLRAIEEVSNFRCSDIPSESPEVKQFVDVFKACSVNADIAHFTELTKKFETRVQTPAQGWVHQVDTLRKECHDFEETHLTYDHYTKKVLALRDAHNKRAGAGKQEKGKEVDKLVRNEEKLVAVSNEYNQASEKTVTHLRDFLRHRDSTLLPLVQRMIEFRLDYSSTMLDATKKMEPLLKISGYDEHLSTLEGFAPNGHATTEKRASATPADESHIAASDIQVNKLSFDAFIGTSESPATDTWCDFPTSASSPPASTFATTPFEPFASAPPPAPTTTQGVANGPRTNSGGRTVNVLDFSEPPQATNGGSPTGFMDFGLDDIHGSPPGAQQQQSPFPPTHMTAAPAAAFNPFAPATTPVFQTTPPPGATPAAKSPFDF</sequence>
<organism evidence="5 6">
    <name type="scientific">Aphanomyces stellatus</name>
    <dbReference type="NCBI Taxonomy" id="120398"/>
    <lineage>
        <taxon>Eukaryota</taxon>
        <taxon>Sar</taxon>
        <taxon>Stramenopiles</taxon>
        <taxon>Oomycota</taxon>
        <taxon>Saprolegniomycetes</taxon>
        <taxon>Saprolegniales</taxon>
        <taxon>Verrucalvaceae</taxon>
        <taxon>Aphanomyces</taxon>
    </lineage>
</organism>
<keyword evidence="2" id="KW-0963">Cytoplasm</keyword>
<feature type="compositionally biased region" description="Polar residues" evidence="3">
    <location>
        <begin position="341"/>
        <end position="354"/>
    </location>
</feature>
<dbReference type="PANTHER" id="PTHR47174:SF3">
    <property type="entry name" value="BRIDGING INTEGRATOR 3"/>
    <property type="match status" value="1"/>
</dbReference>
<dbReference type="PANTHER" id="PTHR47174">
    <property type="entry name" value="BRIDGING INTEGRATOR 3"/>
    <property type="match status" value="1"/>
</dbReference>
<dbReference type="InterPro" id="IPR046982">
    <property type="entry name" value="BIN3/RVS161-like"/>
</dbReference>
<evidence type="ECO:0000256" key="1">
    <source>
        <dbReference type="ARBA" id="ARBA00004496"/>
    </source>
</evidence>
<dbReference type="EMBL" id="VJMH01007518">
    <property type="protein sequence ID" value="KAF0682591.1"/>
    <property type="molecule type" value="Genomic_DNA"/>
</dbReference>
<dbReference type="AlphaFoldDB" id="A0A485LSR0"/>
<dbReference type="GO" id="GO:0015629">
    <property type="term" value="C:actin cytoskeleton"/>
    <property type="evidence" value="ECO:0007669"/>
    <property type="project" value="TreeGrafter"/>
</dbReference>
<gene>
    <name evidence="5" type="primary">Aste57867_25298</name>
    <name evidence="4" type="ORF">As57867_025220</name>
    <name evidence="5" type="ORF">ASTE57867_25298</name>
</gene>
<reference evidence="4" key="2">
    <citation type="submission" date="2019-06" db="EMBL/GenBank/DDBJ databases">
        <title>Genomics analysis of Aphanomyces spp. identifies a new class of oomycete effector associated with host adaptation.</title>
        <authorList>
            <person name="Gaulin E."/>
        </authorList>
    </citation>
    <scope>NUCLEOTIDE SEQUENCE</scope>
    <source>
        <strain evidence="4">CBS 578.67</strain>
    </source>
</reference>
<name>A0A485LSR0_9STRA</name>